<keyword evidence="1 3" id="KW-0853">WD repeat</keyword>
<feature type="repeat" description="WD" evidence="3">
    <location>
        <begin position="174"/>
        <end position="214"/>
    </location>
</feature>
<dbReference type="PROSITE" id="PS50294">
    <property type="entry name" value="WD_REPEATS_REGION"/>
    <property type="match status" value="2"/>
</dbReference>
<dbReference type="GeneID" id="111600113"/>
<dbReference type="InterPro" id="IPR020472">
    <property type="entry name" value="WD40_PAC1"/>
</dbReference>
<evidence type="ECO:0000256" key="3">
    <source>
        <dbReference type="PROSITE-ProRule" id="PRU00221"/>
    </source>
</evidence>
<dbReference type="PRINTS" id="PR00320">
    <property type="entry name" value="GPROTEINBRPT"/>
</dbReference>
<dbReference type="Proteomes" id="UP000504633">
    <property type="component" value="Unplaced"/>
</dbReference>
<dbReference type="CDD" id="cd00200">
    <property type="entry name" value="WD40"/>
    <property type="match status" value="1"/>
</dbReference>
<dbReference type="AlphaFoldDB" id="A0A6J1M4U0"/>
<name>A0A6J1M4U0_DROHY</name>
<keyword evidence="4" id="KW-1185">Reference proteome</keyword>
<feature type="repeat" description="WD" evidence="3">
    <location>
        <begin position="80"/>
        <end position="109"/>
    </location>
</feature>
<dbReference type="Gene3D" id="2.130.10.10">
    <property type="entry name" value="YVTN repeat-like/Quinoprotein amine dehydrogenase"/>
    <property type="match status" value="3"/>
</dbReference>
<dbReference type="SMART" id="SM00320">
    <property type="entry name" value="WD40"/>
    <property type="match status" value="7"/>
</dbReference>
<reference evidence="5" key="1">
    <citation type="submission" date="2025-08" db="UniProtKB">
        <authorList>
            <consortium name="RefSeq"/>
        </authorList>
    </citation>
    <scope>IDENTIFICATION</scope>
    <source>
        <strain evidence="5">15085-1641.00</strain>
        <tissue evidence="5">Whole body</tissue>
    </source>
</reference>
<dbReference type="InterPro" id="IPR015943">
    <property type="entry name" value="WD40/YVTN_repeat-like_dom_sf"/>
</dbReference>
<dbReference type="Pfam" id="PF00400">
    <property type="entry name" value="WD40"/>
    <property type="match status" value="5"/>
</dbReference>
<dbReference type="PANTHER" id="PTHR19863:SF5">
    <property type="entry name" value="WD REPEAT-CONTAINING PROTEIN 47"/>
    <property type="match status" value="1"/>
</dbReference>
<dbReference type="InterPro" id="IPR036322">
    <property type="entry name" value="WD40_repeat_dom_sf"/>
</dbReference>
<dbReference type="OrthoDB" id="187712at2759"/>
<sequence length="346" mass="38796">MNSNKSDTNMRERDEERSQFVAVTTITDSQAIRSVDFHPDGKLFAVGSNSKTFRICQYPQISKLRQDQHFYPPSVLCKRTKHHRGSIYCTSWSADGELIATGSNDKTIKYMRFNKDTNQLVGQEVELNMHDGTVRDMCFLDNSSTKSRLLASGGAGDCKIYVTDCVTSMPMHAFSGHSGHISSLYSWNNTMFVSGSQDQTIRFWDIRVNEAVSSFDQEYKPGALQKSPVTAVCVDPTGRLLVSGHADSACVLYDIRGNRLIQRFYPHSAEIRCIRFSPSAYYMLTCSYDSTIKLTDLQGDLANDLASVVVAKHKDKAITIRWHPTEFSFISTSADKTATLWALPQS</sequence>
<dbReference type="OMA" id="EIRCIRF"/>
<evidence type="ECO:0000256" key="2">
    <source>
        <dbReference type="ARBA" id="ARBA00022737"/>
    </source>
</evidence>
<dbReference type="InterPro" id="IPR001680">
    <property type="entry name" value="WD40_rpt"/>
</dbReference>
<organism evidence="4 5">
    <name type="scientific">Drosophila hydei</name>
    <name type="common">Fruit fly</name>
    <dbReference type="NCBI Taxonomy" id="7224"/>
    <lineage>
        <taxon>Eukaryota</taxon>
        <taxon>Metazoa</taxon>
        <taxon>Ecdysozoa</taxon>
        <taxon>Arthropoda</taxon>
        <taxon>Hexapoda</taxon>
        <taxon>Insecta</taxon>
        <taxon>Pterygota</taxon>
        <taxon>Neoptera</taxon>
        <taxon>Endopterygota</taxon>
        <taxon>Diptera</taxon>
        <taxon>Brachycera</taxon>
        <taxon>Muscomorpha</taxon>
        <taxon>Ephydroidea</taxon>
        <taxon>Drosophilidae</taxon>
        <taxon>Drosophila</taxon>
    </lineage>
</organism>
<dbReference type="PANTHER" id="PTHR19863">
    <property type="entry name" value="NEMITIN (NEURONAL ENRICHED MAP INTERACTING PROTEIN) HOMOLOG"/>
    <property type="match status" value="1"/>
</dbReference>
<dbReference type="SUPFAM" id="SSF50978">
    <property type="entry name" value="WD40 repeat-like"/>
    <property type="match status" value="1"/>
</dbReference>
<accession>A0A6J1M4U0</accession>
<proteinExistence type="predicted"/>
<dbReference type="InterPro" id="IPR040067">
    <property type="entry name" value="WDR47"/>
</dbReference>
<evidence type="ECO:0000313" key="5">
    <source>
        <dbReference type="RefSeq" id="XP_023171844.1"/>
    </source>
</evidence>
<protein>
    <submittedName>
        <fullName evidence="5">WD repeat-containing protein 47</fullName>
    </submittedName>
</protein>
<evidence type="ECO:0000256" key="1">
    <source>
        <dbReference type="ARBA" id="ARBA00022574"/>
    </source>
</evidence>
<dbReference type="KEGG" id="dhe:111600113"/>
<keyword evidence="2" id="KW-0677">Repeat</keyword>
<evidence type="ECO:0000313" key="4">
    <source>
        <dbReference type="Proteomes" id="UP000504633"/>
    </source>
</evidence>
<gene>
    <name evidence="5" type="primary">LOC111600113</name>
</gene>
<feature type="repeat" description="WD" evidence="3">
    <location>
        <begin position="264"/>
        <end position="298"/>
    </location>
</feature>
<dbReference type="RefSeq" id="XP_023171844.1">
    <property type="nucleotide sequence ID" value="XM_023316076.2"/>
</dbReference>
<feature type="repeat" description="WD" evidence="3">
    <location>
        <begin position="310"/>
        <end position="346"/>
    </location>
</feature>
<dbReference type="PROSITE" id="PS50082">
    <property type="entry name" value="WD_REPEATS_2"/>
    <property type="match status" value="4"/>
</dbReference>